<dbReference type="PANTHER" id="PTHR21937:SF5">
    <property type="entry name" value="GENE 973-RELATED"/>
    <property type="match status" value="1"/>
</dbReference>
<feature type="compositionally biased region" description="Polar residues" evidence="1">
    <location>
        <begin position="221"/>
        <end position="234"/>
    </location>
</feature>
<evidence type="ECO:0000313" key="3">
    <source>
        <dbReference type="Proteomes" id="UP001187415"/>
    </source>
</evidence>
<keyword evidence="3" id="KW-1185">Reference proteome</keyword>
<feature type="compositionally biased region" description="Basic and acidic residues" evidence="1">
    <location>
        <begin position="552"/>
        <end position="578"/>
    </location>
</feature>
<feature type="compositionally biased region" description="Low complexity" evidence="1">
    <location>
        <begin position="844"/>
        <end position="873"/>
    </location>
</feature>
<dbReference type="InterPro" id="IPR031440">
    <property type="entry name" value="DUF4670"/>
</dbReference>
<feature type="region of interest" description="Disordered" evidence="1">
    <location>
        <begin position="533"/>
        <end position="1000"/>
    </location>
</feature>
<evidence type="ECO:0000256" key="1">
    <source>
        <dbReference type="SAM" id="MobiDB-lite"/>
    </source>
</evidence>
<feature type="region of interest" description="Disordered" evidence="1">
    <location>
        <begin position="210"/>
        <end position="234"/>
    </location>
</feature>
<sequence length="1143" mass="130193">MKLQTCHEPDKSWLTKDVDFPYFSPSSAVVIMKDLSLSLLSRGCGRSVSSSNRSTGRREGRLDVCFTPEDYYIWQSKETLLRLSSSGHLFAEAESSLPKTYSTRRGALLLYSQDLVAVETNSGLETGYRKKRIVPRETQQVQQHLKKVKELTSAVLSFSNNQVDKDEEQDNRKRVRLDLFLQMPSTSRTKTPQAEPQPWVHYVAITPKEPEKPQTYIDDSPQLSGSSQPTETSVHSARGEIHHPNMRSFHDAADGQGCFFQDSGIGGLLPRPLDSSVSHRACWEKKDRPRRESPSRDLHQNTATLHHRPLVLPPLFPDKEEVKEKQTGGREQTKRRHLKRNSVEQRGGGGGTGGHPSEKGSVILLQPEEEPPPPPVGGMGGVVGWKGPGKQSSLAFLHHLHDPCESSETNRGVVRGVLPLELRDFQNRKPVGSLIVGPDGDIIQLSLYDSSQGPSQGDGCTEQKALQVLSSEGEELPWVIVLQPEHTNTEGGVELNTRASVDDTQHRQSVQKGAEGHVPVGQVAAEELHFSTKQVSYSTDVSTKKKRKSSKRGTETWKEHTKDAKNKVRMPPLRERVAKGKMRGGNTEEEEEEEEEEENEEEDEDEEQNGEEEDDYEDEDEDLGSTGHSSYLYGSNRSGEIFSPTDPTMRHTVDKKKKNAKRRATEEAAITAGKRAVKSKEPDGHNTVRKTEKRQKPRIDDAQSIRTETDEEEETTGEAAGTQDQSALPSVMKKKKNKIKDREGRRGEMNMNEDREDPRGGNTGQKEASSRRKRRGRRKEILAGSPEDPMEDEEEEEEESDPEMQNETQRKSTQRASAAQKHSDDTTTEDDTDTDCVSTNDQYSSVRSVSSHRSTVASSHFNARSSRRSVASSYEGGVSASVVGPAASRGRMSSCSTVMITEEQLMLNPKKPEFSGPTKSQGEEEAALLHRAQRAERRRLQDERKRREQEEQERKMQQREQTQERMKKEERRRREEQEQERARLEQAQRERERRRQEERRRQMEQLRRLREVEEQRRKDKLELLRLEEEKQQEEERRMLEEMDESERIEYLCRKKQEQEERRLKEEEQRKRDEEAAVEARLQAELLNRQVALLQQQLSFKRGLVLEAGGLEKTQGISRPWIYSYFALLQLLGPSACKAETVTP</sequence>
<proteinExistence type="predicted"/>
<name>A0AA88MKC1_CHASR</name>
<feature type="compositionally biased region" description="Acidic residues" evidence="1">
    <location>
        <begin position="587"/>
        <end position="623"/>
    </location>
</feature>
<dbReference type="PANTHER" id="PTHR21937">
    <property type="entry name" value="CCDC66 DOMAIN-CONTAINING PROTEIN"/>
    <property type="match status" value="1"/>
</dbReference>
<protein>
    <submittedName>
        <fullName evidence="2">Uncharacterized protein</fullName>
    </submittedName>
</protein>
<feature type="region of interest" description="Disordered" evidence="1">
    <location>
        <begin position="269"/>
        <end position="360"/>
    </location>
</feature>
<feature type="compositionally biased region" description="Basic and acidic residues" evidence="1">
    <location>
        <begin position="678"/>
        <end position="690"/>
    </location>
</feature>
<feature type="compositionally biased region" description="Basic and acidic residues" evidence="1">
    <location>
        <begin position="281"/>
        <end position="299"/>
    </location>
</feature>
<accession>A0AA88MKC1</accession>
<feature type="compositionally biased region" description="Acidic residues" evidence="1">
    <location>
        <begin position="788"/>
        <end position="804"/>
    </location>
</feature>
<dbReference type="Proteomes" id="UP001187415">
    <property type="component" value="Unassembled WGS sequence"/>
</dbReference>
<reference evidence="2" key="1">
    <citation type="submission" date="2023-07" db="EMBL/GenBank/DDBJ databases">
        <title>Chromosome-level Genome Assembly of Striped Snakehead (Channa striata).</title>
        <authorList>
            <person name="Liu H."/>
        </authorList>
    </citation>
    <scope>NUCLEOTIDE SEQUENCE</scope>
    <source>
        <strain evidence="2">Gz</strain>
        <tissue evidence="2">Muscle</tissue>
    </source>
</reference>
<gene>
    <name evidence="2" type="ORF">Q5P01_013982</name>
</gene>
<dbReference type="AlphaFoldDB" id="A0AA88MKC1"/>
<organism evidence="2 3">
    <name type="scientific">Channa striata</name>
    <name type="common">Snakehead murrel</name>
    <name type="synonym">Ophicephalus striatus</name>
    <dbReference type="NCBI Taxonomy" id="64152"/>
    <lineage>
        <taxon>Eukaryota</taxon>
        <taxon>Metazoa</taxon>
        <taxon>Chordata</taxon>
        <taxon>Craniata</taxon>
        <taxon>Vertebrata</taxon>
        <taxon>Euteleostomi</taxon>
        <taxon>Actinopterygii</taxon>
        <taxon>Neopterygii</taxon>
        <taxon>Teleostei</taxon>
        <taxon>Neoteleostei</taxon>
        <taxon>Acanthomorphata</taxon>
        <taxon>Anabantaria</taxon>
        <taxon>Anabantiformes</taxon>
        <taxon>Channoidei</taxon>
        <taxon>Channidae</taxon>
        <taxon>Channa</taxon>
    </lineage>
</organism>
<feature type="compositionally biased region" description="Basic residues" evidence="1">
    <location>
        <begin position="653"/>
        <end position="662"/>
    </location>
</feature>
<comment type="caution">
    <text evidence="2">The sequence shown here is derived from an EMBL/GenBank/DDBJ whole genome shotgun (WGS) entry which is preliminary data.</text>
</comment>
<feature type="compositionally biased region" description="Polar residues" evidence="1">
    <location>
        <begin position="626"/>
        <end position="638"/>
    </location>
</feature>
<feature type="compositionally biased region" description="Basic and acidic residues" evidence="1">
    <location>
        <begin position="933"/>
        <end position="1000"/>
    </location>
</feature>
<feature type="compositionally biased region" description="Basic and acidic residues" evidence="1">
    <location>
        <begin position="740"/>
        <end position="759"/>
    </location>
</feature>
<feature type="compositionally biased region" description="Basic and acidic residues" evidence="1">
    <location>
        <begin position="317"/>
        <end position="332"/>
    </location>
</feature>
<dbReference type="EMBL" id="JAUPFM010000010">
    <property type="protein sequence ID" value="KAK2840242.1"/>
    <property type="molecule type" value="Genomic_DNA"/>
</dbReference>
<evidence type="ECO:0000313" key="2">
    <source>
        <dbReference type="EMBL" id="KAK2840242.1"/>
    </source>
</evidence>